<dbReference type="InterPro" id="IPR050106">
    <property type="entry name" value="HistidinolP_aminotransfase"/>
</dbReference>
<keyword evidence="3" id="KW-0808">Transferase</keyword>
<dbReference type="SUPFAM" id="SSF53383">
    <property type="entry name" value="PLP-dependent transferases"/>
    <property type="match status" value="1"/>
</dbReference>
<evidence type="ECO:0000259" key="6">
    <source>
        <dbReference type="Pfam" id="PF00155"/>
    </source>
</evidence>
<dbReference type="Pfam" id="PF00155">
    <property type="entry name" value="Aminotran_1_2"/>
    <property type="match status" value="1"/>
</dbReference>
<feature type="compositionally biased region" description="Basic residues" evidence="5">
    <location>
        <begin position="396"/>
        <end position="410"/>
    </location>
</feature>
<dbReference type="PANTHER" id="PTHR43643:SF3">
    <property type="entry name" value="HISTIDINOL-PHOSPHATE AMINOTRANSFERASE"/>
    <property type="match status" value="1"/>
</dbReference>
<accession>A0A948WZ01</accession>
<evidence type="ECO:0000256" key="4">
    <source>
        <dbReference type="ARBA" id="ARBA00022898"/>
    </source>
</evidence>
<dbReference type="InterPro" id="IPR004839">
    <property type="entry name" value="Aminotransferase_I/II_large"/>
</dbReference>
<sequence length="489" mass="53528">MDFSSMVNGDIARFLPYHMSKPLSVIQKDLGVKHLFRLNASESPFGVSKKVRDVLASYEERMAYFPDAHAYELKQKLKSIYGYNVNHITVGADTQELVSLLCRAFLNPDVNVIIPQLSSVNLERSAQLSGARIITTGIMDDWTADLDAVLDSINERTRMVLISNPSNPLGAFNVYTDLEAFMELVPPDVIVVLDEELIDFLGPGYRDLYPLIVAHPNLLVLRSFSHAYGLASLRIGYMLSGEEICGLINVLRDPYNVSQLALDCACAALDDRSFVKRVVHAYDVERNRFRDFCGYYGLTMLNTRTSSVTIDFGTQAERYYNALVQLGIFTRPLSYLGLNTLINISMGRPNVTDYLLSKLEEFIVADSQALKAAQEEEAARIASADDSDESMENSRSKKRRSIAKRHHLRSKLGSPDDGSDEQLLAEMEREAAAKEAAVDAAHAADGADVSHATAVPDAASADTAATTDAATVTAAAAAATSTADTHVAP</sequence>
<organism evidence="7 8">
    <name type="scientific">Candidatus Anaerobiospirillum pullicola</name>
    <dbReference type="NCBI Taxonomy" id="2838451"/>
    <lineage>
        <taxon>Bacteria</taxon>
        <taxon>Pseudomonadati</taxon>
        <taxon>Pseudomonadota</taxon>
        <taxon>Gammaproteobacteria</taxon>
        <taxon>Aeromonadales</taxon>
        <taxon>Succinivibrionaceae</taxon>
        <taxon>Anaerobiospirillum</taxon>
    </lineage>
</organism>
<dbReference type="Gene3D" id="3.40.640.10">
    <property type="entry name" value="Type I PLP-dependent aspartate aminotransferase-like (Major domain)"/>
    <property type="match status" value="1"/>
</dbReference>
<dbReference type="InterPro" id="IPR015422">
    <property type="entry name" value="PyrdxlP-dep_Trfase_small"/>
</dbReference>
<reference evidence="7" key="1">
    <citation type="journal article" date="2021" name="PeerJ">
        <title>Extensive microbial diversity within the chicken gut microbiome revealed by metagenomics and culture.</title>
        <authorList>
            <person name="Gilroy R."/>
            <person name="Ravi A."/>
            <person name="Getino M."/>
            <person name="Pursley I."/>
            <person name="Horton D.L."/>
            <person name="Alikhan N.F."/>
            <person name="Baker D."/>
            <person name="Gharbi K."/>
            <person name="Hall N."/>
            <person name="Watson M."/>
            <person name="Adriaenssens E.M."/>
            <person name="Foster-Nyarko E."/>
            <person name="Jarju S."/>
            <person name="Secka A."/>
            <person name="Antonio M."/>
            <person name="Oren A."/>
            <person name="Chaudhuri R.R."/>
            <person name="La Ragione R."/>
            <person name="Hildebrand F."/>
            <person name="Pallen M.J."/>
        </authorList>
    </citation>
    <scope>NUCLEOTIDE SEQUENCE</scope>
    <source>
        <strain evidence="7">378</strain>
    </source>
</reference>
<evidence type="ECO:0000256" key="3">
    <source>
        <dbReference type="ARBA" id="ARBA00022679"/>
    </source>
</evidence>
<feature type="domain" description="Aminotransferase class I/classII large" evidence="6">
    <location>
        <begin position="35"/>
        <end position="358"/>
    </location>
</feature>
<reference evidence="7" key="2">
    <citation type="submission" date="2021-04" db="EMBL/GenBank/DDBJ databases">
        <authorList>
            <person name="Gilroy R."/>
        </authorList>
    </citation>
    <scope>NUCLEOTIDE SEQUENCE</scope>
    <source>
        <strain evidence="7">378</strain>
    </source>
</reference>
<dbReference type="InterPro" id="IPR015421">
    <property type="entry name" value="PyrdxlP-dep_Trfase_major"/>
</dbReference>
<dbReference type="EMBL" id="JAHLFE010000221">
    <property type="protein sequence ID" value="MBU3845320.1"/>
    <property type="molecule type" value="Genomic_DNA"/>
</dbReference>
<feature type="compositionally biased region" description="Low complexity" evidence="5">
    <location>
        <begin position="438"/>
        <end position="449"/>
    </location>
</feature>
<evidence type="ECO:0000313" key="7">
    <source>
        <dbReference type="EMBL" id="MBU3845320.1"/>
    </source>
</evidence>
<dbReference type="InterPro" id="IPR015424">
    <property type="entry name" value="PyrdxlP-dep_Trfase"/>
</dbReference>
<dbReference type="AlphaFoldDB" id="A0A948WZ01"/>
<dbReference type="CDD" id="cd00609">
    <property type="entry name" value="AAT_like"/>
    <property type="match status" value="1"/>
</dbReference>
<evidence type="ECO:0000313" key="8">
    <source>
        <dbReference type="Proteomes" id="UP000733611"/>
    </source>
</evidence>
<evidence type="ECO:0000256" key="2">
    <source>
        <dbReference type="ARBA" id="ARBA00022576"/>
    </source>
</evidence>
<protein>
    <submittedName>
        <fullName evidence="7">Aminotransferase class I/II-fold pyridoxal phosphate-dependent enzyme</fullName>
    </submittedName>
</protein>
<keyword evidence="4" id="KW-0663">Pyridoxal phosphate</keyword>
<name>A0A948WZ01_9GAMM</name>
<evidence type="ECO:0000256" key="1">
    <source>
        <dbReference type="ARBA" id="ARBA00007970"/>
    </source>
</evidence>
<gene>
    <name evidence="7" type="ORF">H9847_10750</name>
</gene>
<dbReference type="GO" id="GO:0030170">
    <property type="term" value="F:pyridoxal phosphate binding"/>
    <property type="evidence" value="ECO:0007669"/>
    <property type="project" value="InterPro"/>
</dbReference>
<dbReference type="Gene3D" id="3.90.1150.10">
    <property type="entry name" value="Aspartate Aminotransferase, domain 1"/>
    <property type="match status" value="1"/>
</dbReference>
<feature type="region of interest" description="Disordered" evidence="5">
    <location>
        <begin position="430"/>
        <end position="449"/>
    </location>
</feature>
<dbReference type="Proteomes" id="UP000733611">
    <property type="component" value="Unassembled WGS sequence"/>
</dbReference>
<dbReference type="PANTHER" id="PTHR43643">
    <property type="entry name" value="HISTIDINOL-PHOSPHATE AMINOTRANSFERASE 2"/>
    <property type="match status" value="1"/>
</dbReference>
<feature type="region of interest" description="Disordered" evidence="5">
    <location>
        <begin position="379"/>
        <end position="420"/>
    </location>
</feature>
<comment type="similarity">
    <text evidence="1">Belongs to the class-II pyridoxal-phosphate-dependent aminotransferase family. Histidinol-phosphate aminotransferase subfamily.</text>
</comment>
<evidence type="ECO:0000256" key="5">
    <source>
        <dbReference type="SAM" id="MobiDB-lite"/>
    </source>
</evidence>
<keyword evidence="2 7" id="KW-0032">Aminotransferase</keyword>
<proteinExistence type="inferred from homology"/>
<dbReference type="GO" id="GO:0008483">
    <property type="term" value="F:transaminase activity"/>
    <property type="evidence" value="ECO:0007669"/>
    <property type="project" value="UniProtKB-KW"/>
</dbReference>
<comment type="caution">
    <text evidence="7">The sequence shown here is derived from an EMBL/GenBank/DDBJ whole genome shotgun (WGS) entry which is preliminary data.</text>
</comment>